<dbReference type="EMBL" id="JBFOHL010000010">
    <property type="protein sequence ID" value="MEW9624979.1"/>
    <property type="molecule type" value="Genomic_DNA"/>
</dbReference>
<evidence type="ECO:0000256" key="1">
    <source>
        <dbReference type="SAM" id="MobiDB-lite"/>
    </source>
</evidence>
<name>A0ABV3QSD7_9GAMM</name>
<keyword evidence="2" id="KW-0812">Transmembrane</keyword>
<sequence length="143" mass="15527">MNTPDKHRPDESRPDHMPDKRLEQRARALYHEAARCIDPATAGRLRAARREALAGAQQAHRPHHLARWLVPSGACAVIALAALLVWPSAPRPIVATPTTAAAGTGGETDNALPPDPEQADPNLYQNLDFYGWLAANDSQPPTH</sequence>
<organism evidence="3 4">
    <name type="scientific">Rhodanobacter geophilus</name>
    <dbReference type="NCBI Taxonomy" id="3162488"/>
    <lineage>
        <taxon>Bacteria</taxon>
        <taxon>Pseudomonadati</taxon>
        <taxon>Pseudomonadota</taxon>
        <taxon>Gammaproteobacteria</taxon>
        <taxon>Lysobacterales</taxon>
        <taxon>Rhodanobacteraceae</taxon>
        <taxon>Rhodanobacter</taxon>
    </lineage>
</organism>
<feature type="region of interest" description="Disordered" evidence="1">
    <location>
        <begin position="1"/>
        <end position="22"/>
    </location>
</feature>
<evidence type="ECO:0000313" key="3">
    <source>
        <dbReference type="EMBL" id="MEW9624979.1"/>
    </source>
</evidence>
<feature type="transmembrane region" description="Helical" evidence="2">
    <location>
        <begin position="68"/>
        <end position="86"/>
    </location>
</feature>
<keyword evidence="2" id="KW-1133">Transmembrane helix</keyword>
<comment type="caution">
    <text evidence="3">The sequence shown here is derived from an EMBL/GenBank/DDBJ whole genome shotgun (WGS) entry which is preliminary data.</text>
</comment>
<keyword evidence="2" id="KW-0472">Membrane</keyword>
<evidence type="ECO:0000313" key="4">
    <source>
        <dbReference type="Proteomes" id="UP001556170"/>
    </source>
</evidence>
<gene>
    <name evidence="3" type="ORF">ABQJ56_12180</name>
</gene>
<keyword evidence="4" id="KW-1185">Reference proteome</keyword>
<evidence type="ECO:0008006" key="5">
    <source>
        <dbReference type="Google" id="ProtNLM"/>
    </source>
</evidence>
<protein>
    <recommendedName>
        <fullName evidence="5">DUF3619 family protein</fullName>
    </recommendedName>
</protein>
<dbReference type="Proteomes" id="UP001556170">
    <property type="component" value="Unassembled WGS sequence"/>
</dbReference>
<accession>A0ABV3QSD7</accession>
<dbReference type="RefSeq" id="WP_367845272.1">
    <property type="nucleotide sequence ID" value="NZ_JBFOHL010000010.1"/>
</dbReference>
<feature type="region of interest" description="Disordered" evidence="1">
    <location>
        <begin position="97"/>
        <end position="120"/>
    </location>
</feature>
<reference evidence="3 4" key="1">
    <citation type="submission" date="2024-06" db="EMBL/GenBank/DDBJ databases">
        <authorList>
            <person name="Woo H."/>
        </authorList>
    </citation>
    <scope>NUCLEOTIDE SEQUENCE [LARGE SCALE GENOMIC DNA]</scope>
    <source>
        <strain evidence="3 4">S2-g</strain>
    </source>
</reference>
<evidence type="ECO:0000256" key="2">
    <source>
        <dbReference type="SAM" id="Phobius"/>
    </source>
</evidence>
<proteinExistence type="predicted"/>